<organism evidence="2 3">
    <name type="scientific">Ilex paraguariensis</name>
    <name type="common">yerba mate</name>
    <dbReference type="NCBI Taxonomy" id="185542"/>
    <lineage>
        <taxon>Eukaryota</taxon>
        <taxon>Viridiplantae</taxon>
        <taxon>Streptophyta</taxon>
        <taxon>Embryophyta</taxon>
        <taxon>Tracheophyta</taxon>
        <taxon>Spermatophyta</taxon>
        <taxon>Magnoliopsida</taxon>
        <taxon>eudicotyledons</taxon>
        <taxon>Gunneridae</taxon>
        <taxon>Pentapetalae</taxon>
        <taxon>asterids</taxon>
        <taxon>campanulids</taxon>
        <taxon>Aquifoliales</taxon>
        <taxon>Aquifoliaceae</taxon>
        <taxon>Ilex</taxon>
    </lineage>
</organism>
<dbReference type="Proteomes" id="UP001642360">
    <property type="component" value="Unassembled WGS sequence"/>
</dbReference>
<evidence type="ECO:0000313" key="3">
    <source>
        <dbReference type="Proteomes" id="UP001642360"/>
    </source>
</evidence>
<sequence length="119" mass="12807">MLKKKSKASGFTPDLSAQRSMSSERKEMLGALNVDGESRSGGVIDVDAREVNIGKTMGVGEERIQAGQDGTEREATWTSGTEGIEGEVSWTPRAGGLADRRVLLGDERKQWNLQVVSLG</sequence>
<accession>A0ABC8QYJ0</accession>
<protein>
    <submittedName>
        <fullName evidence="2">Uncharacterized protein</fullName>
    </submittedName>
</protein>
<reference evidence="2 3" key="1">
    <citation type="submission" date="2024-02" db="EMBL/GenBank/DDBJ databases">
        <authorList>
            <person name="Vignale AGUSTIN F."/>
            <person name="Sosa J E."/>
            <person name="Modenutti C."/>
        </authorList>
    </citation>
    <scope>NUCLEOTIDE SEQUENCE [LARGE SCALE GENOMIC DNA]</scope>
</reference>
<proteinExistence type="predicted"/>
<evidence type="ECO:0000313" key="2">
    <source>
        <dbReference type="EMBL" id="CAK9135759.1"/>
    </source>
</evidence>
<dbReference type="EMBL" id="CAUOFW020000725">
    <property type="protein sequence ID" value="CAK9135759.1"/>
    <property type="molecule type" value="Genomic_DNA"/>
</dbReference>
<dbReference type="AlphaFoldDB" id="A0ABC8QYJ0"/>
<feature type="compositionally biased region" description="Basic and acidic residues" evidence="1">
    <location>
        <begin position="60"/>
        <end position="75"/>
    </location>
</feature>
<feature type="region of interest" description="Disordered" evidence="1">
    <location>
        <begin position="57"/>
        <end position="79"/>
    </location>
</feature>
<feature type="region of interest" description="Disordered" evidence="1">
    <location>
        <begin position="1"/>
        <end position="34"/>
    </location>
</feature>
<name>A0ABC8QYJ0_9AQUA</name>
<evidence type="ECO:0000256" key="1">
    <source>
        <dbReference type="SAM" id="MobiDB-lite"/>
    </source>
</evidence>
<keyword evidence="3" id="KW-1185">Reference proteome</keyword>
<gene>
    <name evidence="2" type="ORF">ILEXP_LOCUS2721</name>
</gene>
<comment type="caution">
    <text evidence="2">The sequence shown here is derived from an EMBL/GenBank/DDBJ whole genome shotgun (WGS) entry which is preliminary data.</text>
</comment>